<accession>A0A927IHG4</accession>
<dbReference type="Gene3D" id="2.60.120.380">
    <property type="match status" value="3"/>
</dbReference>
<comment type="caution">
    <text evidence="2">The sequence shown here is derived from an EMBL/GenBank/DDBJ whole genome shotgun (WGS) entry which is preliminary data.</text>
</comment>
<dbReference type="Pfam" id="PF04151">
    <property type="entry name" value="PPC"/>
    <property type="match status" value="1"/>
</dbReference>
<dbReference type="InterPro" id="IPR007280">
    <property type="entry name" value="Peptidase_C_arc/bac"/>
</dbReference>
<feature type="non-terminal residue" evidence="2">
    <location>
        <position position="419"/>
    </location>
</feature>
<evidence type="ECO:0000313" key="3">
    <source>
        <dbReference type="Proteomes" id="UP000622317"/>
    </source>
</evidence>
<dbReference type="AlphaFoldDB" id="A0A927IHG4"/>
<evidence type="ECO:0000313" key="2">
    <source>
        <dbReference type="EMBL" id="MBD5779804.1"/>
    </source>
</evidence>
<dbReference type="Proteomes" id="UP000622317">
    <property type="component" value="Unassembled WGS sequence"/>
</dbReference>
<gene>
    <name evidence="2" type="ORF">IEN85_09895</name>
</gene>
<protein>
    <submittedName>
        <fullName evidence="2">Pre-peptidase C-terminal domain-containing protein</fullName>
    </submittedName>
</protein>
<sequence>MSNLLLSAEFGSMESRSFLRHVPTCLLNCLVLAAPLFALLPQALSQSGLSNGLIEYDGKIDWGDVDEWIFNAEAGDFISLRMAVDEYKDEAPTPYIILDFNGEVLWSESGNFRFDMNKTLIAPYTGKYHVQIGDVNGVPLLGRIEYILSLAQSGAPFTTREGDQGGPLTNGARHSGQLIRGDSDMWSFEAETGQNIDISVVETEAFGNLSIGLRVFDETGASVASDFDSTNSKVYFTAESTGTYTVIVQNDSSDDDANGSYHLYYSRFPDEITVSEGDEGGPLQNGARTSGAIDTGDVDLWTFEAQVGDPIDISFARTGGSISPLLNVFAPDGTFVTGDSDSDNAKVFLYAEQAGTYVVAVENGDNVFPELSGTYDLYYSNMLEEFAISEGDEGGPLQNGARTSGAIDTGDVDLWTFEA</sequence>
<reference evidence="2" key="1">
    <citation type="submission" date="2020-09" db="EMBL/GenBank/DDBJ databases">
        <title>Pelagicoccus enzymogenes sp. nov. with an EPS production, isolated from marine sediment.</title>
        <authorList>
            <person name="Feng X."/>
        </authorList>
    </citation>
    <scope>NUCLEOTIDE SEQUENCE</scope>
    <source>
        <strain evidence="2">NFK12</strain>
    </source>
</reference>
<dbReference type="SUPFAM" id="SSF89260">
    <property type="entry name" value="Collagen-binding domain"/>
    <property type="match status" value="1"/>
</dbReference>
<name>A0A927IHG4_9BACT</name>
<dbReference type="EMBL" id="JACYFG010000013">
    <property type="protein sequence ID" value="MBD5779804.1"/>
    <property type="molecule type" value="Genomic_DNA"/>
</dbReference>
<feature type="domain" description="Peptidase C-terminal archaeal/bacterial" evidence="1">
    <location>
        <begin position="182"/>
        <end position="249"/>
    </location>
</feature>
<proteinExistence type="predicted"/>
<keyword evidence="3" id="KW-1185">Reference proteome</keyword>
<evidence type="ECO:0000259" key="1">
    <source>
        <dbReference type="Pfam" id="PF04151"/>
    </source>
</evidence>
<dbReference type="RefSeq" id="WP_191616928.1">
    <property type="nucleotide sequence ID" value="NZ_JACYFG010000013.1"/>
</dbReference>
<organism evidence="2 3">
    <name type="scientific">Pelagicoccus enzymogenes</name>
    <dbReference type="NCBI Taxonomy" id="2773457"/>
    <lineage>
        <taxon>Bacteria</taxon>
        <taxon>Pseudomonadati</taxon>
        <taxon>Verrucomicrobiota</taxon>
        <taxon>Opitutia</taxon>
        <taxon>Puniceicoccales</taxon>
        <taxon>Pelagicoccaceae</taxon>
        <taxon>Pelagicoccus</taxon>
    </lineage>
</organism>